<gene>
    <name evidence="1" type="ORF">ACHAWU_005526</name>
</gene>
<accession>A0ABD3N1R8</accession>
<proteinExistence type="predicted"/>
<reference evidence="1 2" key="1">
    <citation type="submission" date="2024-10" db="EMBL/GenBank/DDBJ databases">
        <title>Updated reference genomes for cyclostephanoid diatoms.</title>
        <authorList>
            <person name="Roberts W.R."/>
            <person name="Alverson A.J."/>
        </authorList>
    </citation>
    <scope>NUCLEOTIDE SEQUENCE [LARGE SCALE GENOMIC DNA]</scope>
    <source>
        <strain evidence="1 2">AJA232-27</strain>
    </source>
</reference>
<sequence length="195" mass="21482">MMPRTSPSHRPIPTTVAFRCSAISTSIQNCLGGLAPNYHSTSNCNYYSCTTSFQTARRPTTTKRIPRKAALALTPKAREVFKQMIAATGSQGIILKYEISSQHALRMAFKFDLIKDASKQLSEQDEGVSLEVLEDGVTPKSTADSWNDNLPKLYIHHSAFMKVLGGTLDVDYIAETGQLTPKLVDREGNEMDPNA</sequence>
<protein>
    <submittedName>
        <fullName evidence="1">Uncharacterized protein</fullName>
    </submittedName>
</protein>
<evidence type="ECO:0000313" key="1">
    <source>
        <dbReference type="EMBL" id="KAL3769574.1"/>
    </source>
</evidence>
<evidence type="ECO:0000313" key="2">
    <source>
        <dbReference type="Proteomes" id="UP001530293"/>
    </source>
</evidence>
<organism evidence="1 2">
    <name type="scientific">Discostella pseudostelligera</name>
    <dbReference type="NCBI Taxonomy" id="259834"/>
    <lineage>
        <taxon>Eukaryota</taxon>
        <taxon>Sar</taxon>
        <taxon>Stramenopiles</taxon>
        <taxon>Ochrophyta</taxon>
        <taxon>Bacillariophyta</taxon>
        <taxon>Coscinodiscophyceae</taxon>
        <taxon>Thalassiosirophycidae</taxon>
        <taxon>Stephanodiscales</taxon>
        <taxon>Stephanodiscaceae</taxon>
        <taxon>Discostella</taxon>
    </lineage>
</organism>
<comment type="caution">
    <text evidence="1">The sequence shown here is derived from an EMBL/GenBank/DDBJ whole genome shotgun (WGS) entry which is preliminary data.</text>
</comment>
<dbReference type="Proteomes" id="UP001530293">
    <property type="component" value="Unassembled WGS sequence"/>
</dbReference>
<name>A0ABD3N1R8_9STRA</name>
<keyword evidence="2" id="KW-1185">Reference proteome</keyword>
<dbReference type="AlphaFoldDB" id="A0ABD3N1R8"/>
<dbReference type="EMBL" id="JALLBG020000054">
    <property type="protein sequence ID" value="KAL3769574.1"/>
    <property type="molecule type" value="Genomic_DNA"/>
</dbReference>